<accession>A0ABV3Z0E2</accession>
<dbReference type="PANTHER" id="PTHR33337">
    <property type="entry name" value="GFA DOMAIN-CONTAINING PROTEIN"/>
    <property type="match status" value="1"/>
</dbReference>
<dbReference type="PROSITE" id="PS51891">
    <property type="entry name" value="CENP_V_GFA"/>
    <property type="match status" value="1"/>
</dbReference>
<comment type="caution">
    <text evidence="6">The sequence shown here is derived from an EMBL/GenBank/DDBJ whole genome shotgun (WGS) entry which is preliminary data.</text>
</comment>
<dbReference type="Proteomes" id="UP001560685">
    <property type="component" value="Unassembled WGS sequence"/>
</dbReference>
<protein>
    <submittedName>
        <fullName evidence="6">GFA family protein</fullName>
    </submittedName>
</protein>
<keyword evidence="3" id="KW-0862">Zinc</keyword>
<sequence>MSEKTGQCLCGALKITATPKNGDVGVCHCSSCRKNSAGPFFAIDCGDTLRIADEAQLGVFGSSEWAERGFCKRCGSSLFWRLKDRSSNLVAIDIFDDIDGLRLDHEVFIDEKPGYYSFAEKTQQMTGEQVFEMFANAQKD</sequence>
<organism evidence="6 7">
    <name type="scientific">Hyphococcus lacteus</name>
    <dbReference type="NCBI Taxonomy" id="3143536"/>
    <lineage>
        <taxon>Bacteria</taxon>
        <taxon>Pseudomonadati</taxon>
        <taxon>Pseudomonadota</taxon>
        <taxon>Alphaproteobacteria</taxon>
        <taxon>Parvularculales</taxon>
        <taxon>Parvularculaceae</taxon>
        <taxon>Hyphococcus</taxon>
    </lineage>
</organism>
<evidence type="ECO:0000259" key="5">
    <source>
        <dbReference type="PROSITE" id="PS51891"/>
    </source>
</evidence>
<dbReference type="Gene3D" id="3.90.1590.10">
    <property type="entry name" value="glutathione-dependent formaldehyde- activating enzyme (gfa)"/>
    <property type="match status" value="1"/>
</dbReference>
<evidence type="ECO:0000256" key="3">
    <source>
        <dbReference type="ARBA" id="ARBA00022833"/>
    </source>
</evidence>
<dbReference type="EMBL" id="JBEHZE010000001">
    <property type="protein sequence ID" value="MEX6632028.1"/>
    <property type="molecule type" value="Genomic_DNA"/>
</dbReference>
<evidence type="ECO:0000256" key="4">
    <source>
        <dbReference type="ARBA" id="ARBA00023239"/>
    </source>
</evidence>
<evidence type="ECO:0000313" key="6">
    <source>
        <dbReference type="EMBL" id="MEX6632028.1"/>
    </source>
</evidence>
<comment type="similarity">
    <text evidence="1">Belongs to the Gfa family.</text>
</comment>
<dbReference type="Pfam" id="PF04828">
    <property type="entry name" value="GFA"/>
    <property type="match status" value="1"/>
</dbReference>
<dbReference type="PANTHER" id="PTHR33337:SF40">
    <property type="entry name" value="CENP-V_GFA DOMAIN-CONTAINING PROTEIN-RELATED"/>
    <property type="match status" value="1"/>
</dbReference>
<dbReference type="SUPFAM" id="SSF51316">
    <property type="entry name" value="Mss4-like"/>
    <property type="match status" value="1"/>
</dbReference>
<reference evidence="6 7" key="1">
    <citation type="submission" date="2024-05" db="EMBL/GenBank/DDBJ databases">
        <title>Three bacterial strains, DH-69, EH-24, and ECK-19 isolated from coastal sediments.</title>
        <authorList>
            <person name="Ye Y.-Q."/>
            <person name="Du Z.-J."/>
        </authorList>
    </citation>
    <scope>NUCLEOTIDE SEQUENCE [LARGE SCALE GENOMIC DNA]</scope>
    <source>
        <strain evidence="6 7">ECK-19</strain>
    </source>
</reference>
<keyword evidence="7" id="KW-1185">Reference proteome</keyword>
<dbReference type="RefSeq" id="WP_369311703.1">
    <property type="nucleotide sequence ID" value="NZ_JBEHZE010000001.1"/>
</dbReference>
<keyword evidence="4" id="KW-0456">Lyase</keyword>
<feature type="domain" description="CENP-V/GFA" evidence="5">
    <location>
        <begin position="4"/>
        <end position="117"/>
    </location>
</feature>
<evidence type="ECO:0000256" key="1">
    <source>
        <dbReference type="ARBA" id="ARBA00005495"/>
    </source>
</evidence>
<name>A0ABV3Z0E2_9PROT</name>
<evidence type="ECO:0000256" key="2">
    <source>
        <dbReference type="ARBA" id="ARBA00022723"/>
    </source>
</evidence>
<evidence type="ECO:0000313" key="7">
    <source>
        <dbReference type="Proteomes" id="UP001560685"/>
    </source>
</evidence>
<keyword evidence="2" id="KW-0479">Metal-binding</keyword>
<proteinExistence type="inferred from homology"/>
<dbReference type="InterPro" id="IPR006913">
    <property type="entry name" value="CENP-V/GFA"/>
</dbReference>
<dbReference type="InterPro" id="IPR011057">
    <property type="entry name" value="Mss4-like_sf"/>
</dbReference>
<gene>
    <name evidence="6" type="ORF">ABFZ84_00555</name>
</gene>